<organism evidence="1 2">
    <name type="scientific">Acidisarcina polymorpha</name>
    <dbReference type="NCBI Taxonomy" id="2211140"/>
    <lineage>
        <taxon>Bacteria</taxon>
        <taxon>Pseudomonadati</taxon>
        <taxon>Acidobacteriota</taxon>
        <taxon>Terriglobia</taxon>
        <taxon>Terriglobales</taxon>
        <taxon>Acidobacteriaceae</taxon>
        <taxon>Acidisarcina</taxon>
    </lineage>
</organism>
<protein>
    <submittedName>
        <fullName evidence="1">Uncharacterized protein</fullName>
    </submittedName>
</protein>
<reference evidence="1 2" key="1">
    <citation type="journal article" date="2018" name="Front. Microbiol.">
        <title>Hydrolytic Capabilities as a Key to Environmental Success: Chitinolytic and Cellulolytic Acidobacteria From Acidic Sub-arctic Soils and Boreal Peatlands.</title>
        <authorList>
            <person name="Belova S.E."/>
            <person name="Ravin N.V."/>
            <person name="Pankratov T.A."/>
            <person name="Rakitin A.L."/>
            <person name="Ivanova A.A."/>
            <person name="Beletsky A.V."/>
            <person name="Mardanov A.V."/>
            <person name="Sinninghe Damste J.S."/>
            <person name="Dedysh S.N."/>
        </authorList>
    </citation>
    <scope>NUCLEOTIDE SEQUENCE [LARGE SCALE GENOMIC DNA]</scope>
    <source>
        <strain evidence="1 2">SBC82</strain>
    </source>
</reference>
<accession>A0A2Z5G550</accession>
<evidence type="ECO:0000313" key="1">
    <source>
        <dbReference type="EMBL" id="AXC14100.1"/>
    </source>
</evidence>
<name>A0A2Z5G550_9BACT</name>
<dbReference type="Proteomes" id="UP000253606">
    <property type="component" value="Chromosome"/>
</dbReference>
<proteinExistence type="predicted"/>
<dbReference type="EMBL" id="CP030840">
    <property type="protein sequence ID" value="AXC14100.1"/>
    <property type="molecule type" value="Genomic_DNA"/>
</dbReference>
<sequence>MAACMYCSQAYPDSSGAFSPKSAEHGPNRHWISIAPGADIDVLGSVSDCAKVDQVSAAGSRR</sequence>
<evidence type="ECO:0000313" key="2">
    <source>
        <dbReference type="Proteomes" id="UP000253606"/>
    </source>
</evidence>
<keyword evidence="2" id="KW-1185">Reference proteome</keyword>
<dbReference type="KEGG" id="abas:ACPOL_4838"/>
<gene>
    <name evidence="1" type="ORF">ACPOL_4838</name>
</gene>
<dbReference type="AlphaFoldDB" id="A0A2Z5G550"/>